<keyword evidence="1" id="KW-0808">Transferase</keyword>
<dbReference type="PANTHER" id="PTHR35526">
    <property type="entry name" value="ANTI-SIGMA-F FACTOR RSBW-RELATED"/>
    <property type="match status" value="1"/>
</dbReference>
<dbReference type="InterPro" id="IPR036890">
    <property type="entry name" value="HATPase_C_sf"/>
</dbReference>
<sequence length="261" mass="29039">MKQVAVYTLPEEPEVTILELRGDIGLELIPQVSAEIAKFYDAGAVHWAVDLSDVEFLSSPAVGVIMGLRSRVLQKQGSVSLFAAHPDLKEKLNLMGVDLAIPAFLNLRHFLSYFRWEFKGASRFLKATFPATAAVVPPMRRLIAGLLQSKGYTGKETFVMESIVDELANNAIEHGKPADGVFLLQLKFDKKKMELSISNQCAELSSEEQKTLIGKYENPQVDPKSIRGRGIALVKKLSSRMSYQVEPTRVEVHVVRLREGK</sequence>
<gene>
    <name evidence="3" type="ORF">B0H50_10864</name>
</gene>
<dbReference type="RefSeq" id="WP_106197760.1">
    <property type="nucleotide sequence ID" value="NZ_QGHD01000008.1"/>
</dbReference>
<dbReference type="CDD" id="cd16936">
    <property type="entry name" value="HATPase_RsbW-like"/>
    <property type="match status" value="1"/>
</dbReference>
<evidence type="ECO:0000259" key="2">
    <source>
        <dbReference type="PROSITE" id="PS50801"/>
    </source>
</evidence>
<dbReference type="PROSITE" id="PS50801">
    <property type="entry name" value="STAS"/>
    <property type="match status" value="1"/>
</dbReference>
<dbReference type="Gene3D" id="3.30.565.10">
    <property type="entry name" value="Histidine kinase-like ATPase, C-terminal domain"/>
    <property type="match status" value="1"/>
</dbReference>
<organism evidence="3 4">
    <name type="scientific">Hallerella porci</name>
    <dbReference type="NCBI Taxonomy" id="1945871"/>
    <lineage>
        <taxon>Bacteria</taxon>
        <taxon>Pseudomonadati</taxon>
        <taxon>Fibrobacterota</taxon>
        <taxon>Fibrobacteria</taxon>
        <taxon>Fibrobacterales</taxon>
        <taxon>Fibrobacteraceae</taxon>
        <taxon>Hallerella</taxon>
    </lineage>
</organism>
<dbReference type="EMBL" id="QGHD01000008">
    <property type="protein sequence ID" value="PWL03221.1"/>
    <property type="molecule type" value="Genomic_DNA"/>
</dbReference>
<proteinExistence type="predicted"/>
<evidence type="ECO:0000313" key="3">
    <source>
        <dbReference type="EMBL" id="PWL03221.1"/>
    </source>
</evidence>
<reference evidence="3 4" key="1">
    <citation type="submission" date="2018-05" db="EMBL/GenBank/DDBJ databases">
        <title>Animal gut microbial communities from fecal samples from Wisconsin, USA.</title>
        <authorList>
            <person name="Neumann A."/>
        </authorList>
    </citation>
    <scope>NUCLEOTIDE SEQUENCE [LARGE SCALE GENOMIC DNA]</scope>
    <source>
        <strain evidence="3 4">UWS4</strain>
    </source>
</reference>
<dbReference type="InterPro" id="IPR050267">
    <property type="entry name" value="Anti-sigma-factor_SerPK"/>
</dbReference>
<dbReference type="SUPFAM" id="SSF52091">
    <property type="entry name" value="SpoIIaa-like"/>
    <property type="match status" value="1"/>
</dbReference>
<comment type="caution">
    <text evidence="3">The sequence shown here is derived from an EMBL/GenBank/DDBJ whole genome shotgun (WGS) entry which is preliminary data.</text>
</comment>
<evidence type="ECO:0000313" key="4">
    <source>
        <dbReference type="Proteomes" id="UP000245523"/>
    </source>
</evidence>
<dbReference type="InterPro" id="IPR003594">
    <property type="entry name" value="HATPase_dom"/>
</dbReference>
<dbReference type="InterPro" id="IPR002645">
    <property type="entry name" value="STAS_dom"/>
</dbReference>
<name>A0ABX5LLC6_9BACT</name>
<keyword evidence="4" id="KW-1185">Reference proteome</keyword>
<dbReference type="CDD" id="cd07043">
    <property type="entry name" value="STAS_anti-anti-sigma_factors"/>
    <property type="match status" value="1"/>
</dbReference>
<feature type="domain" description="STAS" evidence="2">
    <location>
        <begin position="5"/>
        <end position="97"/>
    </location>
</feature>
<dbReference type="Proteomes" id="UP000245523">
    <property type="component" value="Unassembled WGS sequence"/>
</dbReference>
<dbReference type="SUPFAM" id="SSF55874">
    <property type="entry name" value="ATPase domain of HSP90 chaperone/DNA topoisomerase II/histidine kinase"/>
    <property type="match status" value="1"/>
</dbReference>
<keyword evidence="1" id="KW-0418">Kinase</keyword>
<dbReference type="Gene3D" id="3.30.750.24">
    <property type="entry name" value="STAS domain"/>
    <property type="match status" value="1"/>
</dbReference>
<evidence type="ECO:0000256" key="1">
    <source>
        <dbReference type="ARBA" id="ARBA00022527"/>
    </source>
</evidence>
<keyword evidence="1" id="KW-0723">Serine/threonine-protein kinase</keyword>
<dbReference type="InterPro" id="IPR036513">
    <property type="entry name" value="STAS_dom_sf"/>
</dbReference>
<dbReference type="Pfam" id="PF01740">
    <property type="entry name" value="STAS"/>
    <property type="match status" value="1"/>
</dbReference>
<protein>
    <submittedName>
        <fullName evidence="3">Anti-anti-sigma factor</fullName>
    </submittedName>
</protein>
<dbReference type="PANTHER" id="PTHR35526:SF3">
    <property type="entry name" value="ANTI-SIGMA-F FACTOR RSBW"/>
    <property type="match status" value="1"/>
</dbReference>
<accession>A0ABX5LLC6</accession>
<dbReference type="Pfam" id="PF13581">
    <property type="entry name" value="HATPase_c_2"/>
    <property type="match status" value="1"/>
</dbReference>